<protein>
    <submittedName>
        <fullName evidence="1">Uncharacterized protein</fullName>
    </submittedName>
</protein>
<evidence type="ECO:0000313" key="2">
    <source>
        <dbReference type="Proteomes" id="UP000238937"/>
    </source>
</evidence>
<gene>
    <name evidence="1" type="ORF">C7B77_27045</name>
</gene>
<name>A0A2T1FAF5_9CYAN</name>
<evidence type="ECO:0000313" key="1">
    <source>
        <dbReference type="EMBL" id="PSB41924.1"/>
    </source>
</evidence>
<dbReference type="EMBL" id="PVWO01000606">
    <property type="protein sequence ID" value="PSB41924.1"/>
    <property type="molecule type" value="Genomic_DNA"/>
</dbReference>
<comment type="caution">
    <text evidence="1">The sequence shown here is derived from an EMBL/GenBank/DDBJ whole genome shotgun (WGS) entry which is preliminary data.</text>
</comment>
<reference evidence="1 2" key="1">
    <citation type="submission" date="2018-03" db="EMBL/GenBank/DDBJ databases">
        <title>The ancient ancestry and fast evolution of plastids.</title>
        <authorList>
            <person name="Moore K.R."/>
            <person name="Magnabosco C."/>
            <person name="Momper L."/>
            <person name="Gold D.A."/>
            <person name="Bosak T."/>
            <person name="Fournier G.P."/>
        </authorList>
    </citation>
    <scope>NUCLEOTIDE SEQUENCE [LARGE SCALE GENOMIC DNA]</scope>
    <source>
        <strain evidence="1 2">CCALA 037</strain>
    </source>
</reference>
<dbReference type="RefSeq" id="WP_106312336.1">
    <property type="nucleotide sequence ID" value="NZ_PVWO01000606.1"/>
</dbReference>
<sequence length="64" mass="7225">MLLYSIYLNCTRMLAPLGDRIGLDSTPGKYRSWQHDRYLPSASTIFDASAFHFDIDLKAAIIAC</sequence>
<dbReference type="Proteomes" id="UP000238937">
    <property type="component" value="Unassembled WGS sequence"/>
</dbReference>
<keyword evidence="2" id="KW-1185">Reference proteome</keyword>
<organism evidence="1 2">
    <name type="scientific">Chamaesiphon polymorphus CCALA 037</name>
    <dbReference type="NCBI Taxonomy" id="2107692"/>
    <lineage>
        <taxon>Bacteria</taxon>
        <taxon>Bacillati</taxon>
        <taxon>Cyanobacteriota</taxon>
        <taxon>Cyanophyceae</taxon>
        <taxon>Gomontiellales</taxon>
        <taxon>Chamaesiphonaceae</taxon>
        <taxon>Chamaesiphon</taxon>
    </lineage>
</organism>
<dbReference type="AlphaFoldDB" id="A0A2T1FAF5"/>
<proteinExistence type="predicted"/>
<accession>A0A2T1FAF5</accession>